<organism evidence="9">
    <name type="scientific">marine sediment metagenome</name>
    <dbReference type="NCBI Taxonomy" id="412755"/>
    <lineage>
        <taxon>unclassified sequences</taxon>
        <taxon>metagenomes</taxon>
        <taxon>ecological metagenomes</taxon>
    </lineage>
</organism>
<evidence type="ECO:0000259" key="7">
    <source>
        <dbReference type="Pfam" id="PF02879"/>
    </source>
</evidence>
<dbReference type="SUPFAM" id="SSF55957">
    <property type="entry name" value="Phosphoglucomutase, C-terminal domain"/>
    <property type="match status" value="1"/>
</dbReference>
<dbReference type="PANTHER" id="PTHR43771:SF2">
    <property type="entry name" value="PHOSPHOMANNOMUTASE_PHOSPHOGLUCOMUTASE"/>
    <property type="match status" value="1"/>
</dbReference>
<dbReference type="Gene3D" id="3.40.120.10">
    <property type="entry name" value="Alpha-D-Glucose-1,6-Bisphosphate, subunit A, domain 3"/>
    <property type="match status" value="2"/>
</dbReference>
<dbReference type="Gene3D" id="3.30.310.50">
    <property type="entry name" value="Alpha-D-phosphohexomutase, C-terminal domain"/>
    <property type="match status" value="1"/>
</dbReference>
<keyword evidence="4" id="KW-0460">Magnesium</keyword>
<dbReference type="Pfam" id="PF02879">
    <property type="entry name" value="PGM_PMM_II"/>
    <property type="match status" value="1"/>
</dbReference>
<evidence type="ECO:0000256" key="3">
    <source>
        <dbReference type="ARBA" id="ARBA00022723"/>
    </source>
</evidence>
<dbReference type="PRINTS" id="PR00509">
    <property type="entry name" value="PGMPMM"/>
</dbReference>
<dbReference type="GO" id="GO:0046872">
    <property type="term" value="F:metal ion binding"/>
    <property type="evidence" value="ECO:0007669"/>
    <property type="project" value="UniProtKB-KW"/>
</dbReference>
<dbReference type="InterPro" id="IPR005843">
    <property type="entry name" value="A-D-PHexomutase_C"/>
</dbReference>
<comment type="cofactor">
    <cofactor evidence="1">
        <name>Mg(2+)</name>
        <dbReference type="ChEBI" id="CHEBI:18420"/>
    </cofactor>
</comment>
<dbReference type="CDD" id="cd03089">
    <property type="entry name" value="PMM_PGM"/>
    <property type="match status" value="1"/>
</dbReference>
<dbReference type="AlphaFoldDB" id="X1CCB3"/>
<feature type="non-terminal residue" evidence="9">
    <location>
        <position position="270"/>
    </location>
</feature>
<evidence type="ECO:0000259" key="6">
    <source>
        <dbReference type="Pfam" id="PF00408"/>
    </source>
</evidence>
<accession>X1CCB3</accession>
<dbReference type="InterPro" id="IPR005841">
    <property type="entry name" value="Alpha-D-phosphohexomutase_SF"/>
</dbReference>
<protein>
    <recommendedName>
        <fullName evidence="10">Alpha-D-phosphohexomutase alpha/beta/alpha domain-containing protein</fullName>
    </recommendedName>
</protein>
<keyword evidence="3" id="KW-0479">Metal-binding</keyword>
<feature type="domain" description="Alpha-D-phosphohexomutase alpha/beta/alpha" evidence="7">
    <location>
        <begin position="1"/>
        <end position="74"/>
    </location>
</feature>
<dbReference type="InterPro" id="IPR005846">
    <property type="entry name" value="A-D-PHexomutase_a/b/a-III"/>
</dbReference>
<keyword evidence="2" id="KW-0597">Phosphoprotein</keyword>
<reference evidence="9" key="1">
    <citation type="journal article" date="2014" name="Front. Microbiol.">
        <title>High frequency of phylogenetically diverse reductive dehalogenase-homologous genes in deep subseafloor sedimentary metagenomes.</title>
        <authorList>
            <person name="Kawai M."/>
            <person name="Futagami T."/>
            <person name="Toyoda A."/>
            <person name="Takaki Y."/>
            <person name="Nishi S."/>
            <person name="Hori S."/>
            <person name="Arai W."/>
            <person name="Tsubouchi T."/>
            <person name="Morono Y."/>
            <person name="Uchiyama I."/>
            <person name="Ito T."/>
            <person name="Fujiyama A."/>
            <person name="Inagaki F."/>
            <person name="Takami H."/>
        </authorList>
    </citation>
    <scope>NUCLEOTIDE SEQUENCE</scope>
    <source>
        <strain evidence="9">Expedition CK06-06</strain>
    </source>
</reference>
<dbReference type="InterPro" id="IPR036900">
    <property type="entry name" value="A-D-PHexomutase_C_sf"/>
</dbReference>
<dbReference type="EMBL" id="BART01028837">
    <property type="protein sequence ID" value="GAG93908.1"/>
    <property type="molecule type" value="Genomic_DNA"/>
</dbReference>
<dbReference type="Pfam" id="PF00408">
    <property type="entry name" value="PGM_PMM_IV"/>
    <property type="match status" value="1"/>
</dbReference>
<dbReference type="InterPro" id="IPR005845">
    <property type="entry name" value="A-D-PHexomutase_a/b/a-II"/>
</dbReference>
<sequence>GTGGVVAVPIFKELGCEVVELYCEMDGNFPNHHPDPTLPEALEDLIKKVEETGADLGFAYDGDSDRIGVIDDAGNIIWGDKLMILLSRDIVPANPGAVVISEVKASQLLYDEIEKLGGRPIMWKTGHSLIKKKIQEEQALLAGEMSGHIFFADRFFGFDDAIYSSARVLELLSRSDKKLSLMLSDLPETFVTPEIRLYSSDEVKFKIVEEVKNSLSQKYPVIDIDGVRAIYPSGWALVRASNTQGFLVLRFESKSQEGLDSMRKEVEGTI</sequence>
<dbReference type="Pfam" id="PF02880">
    <property type="entry name" value="PGM_PMM_III"/>
    <property type="match status" value="1"/>
</dbReference>
<evidence type="ECO:0000256" key="2">
    <source>
        <dbReference type="ARBA" id="ARBA00022553"/>
    </source>
</evidence>
<dbReference type="SUPFAM" id="SSF53738">
    <property type="entry name" value="Phosphoglucomutase, first 3 domains"/>
    <property type="match status" value="2"/>
</dbReference>
<evidence type="ECO:0000256" key="4">
    <source>
        <dbReference type="ARBA" id="ARBA00022842"/>
    </source>
</evidence>
<dbReference type="InterPro" id="IPR016055">
    <property type="entry name" value="A-D-PHexomutase_a/b/a-I/II/III"/>
</dbReference>
<evidence type="ECO:0000259" key="8">
    <source>
        <dbReference type="Pfam" id="PF02880"/>
    </source>
</evidence>
<dbReference type="GO" id="GO:0016868">
    <property type="term" value="F:intramolecular phosphotransferase activity"/>
    <property type="evidence" value="ECO:0007669"/>
    <property type="project" value="InterPro"/>
</dbReference>
<dbReference type="GO" id="GO:0005975">
    <property type="term" value="P:carbohydrate metabolic process"/>
    <property type="evidence" value="ECO:0007669"/>
    <property type="project" value="InterPro"/>
</dbReference>
<proteinExistence type="predicted"/>
<comment type="caution">
    <text evidence="9">The sequence shown here is derived from an EMBL/GenBank/DDBJ whole genome shotgun (WGS) entry which is preliminary data.</text>
</comment>
<gene>
    <name evidence="9" type="ORF">S01H4_50747</name>
</gene>
<evidence type="ECO:0000313" key="9">
    <source>
        <dbReference type="EMBL" id="GAG93908.1"/>
    </source>
</evidence>
<evidence type="ECO:0008006" key="10">
    <source>
        <dbReference type="Google" id="ProtNLM"/>
    </source>
</evidence>
<evidence type="ECO:0000256" key="5">
    <source>
        <dbReference type="ARBA" id="ARBA00023235"/>
    </source>
</evidence>
<feature type="non-terminal residue" evidence="9">
    <location>
        <position position="1"/>
    </location>
</feature>
<feature type="domain" description="Alpha-D-phosphohexomutase alpha/beta/alpha" evidence="8">
    <location>
        <begin position="78"/>
        <end position="189"/>
    </location>
</feature>
<dbReference type="PANTHER" id="PTHR43771">
    <property type="entry name" value="PHOSPHOMANNOMUTASE"/>
    <property type="match status" value="1"/>
</dbReference>
<feature type="domain" description="Alpha-D-phosphohexomutase C-terminal" evidence="6">
    <location>
        <begin position="209"/>
        <end position="266"/>
    </location>
</feature>
<name>X1CCB3_9ZZZZ</name>
<keyword evidence="5" id="KW-0413">Isomerase</keyword>
<evidence type="ECO:0000256" key="1">
    <source>
        <dbReference type="ARBA" id="ARBA00001946"/>
    </source>
</evidence>